<comment type="caution">
    <text evidence="2">The sequence shown here is derived from an EMBL/GenBank/DDBJ whole genome shotgun (WGS) entry which is preliminary data.</text>
</comment>
<feature type="domain" description="HAT C-terminal dimerisation" evidence="1">
    <location>
        <begin position="318"/>
        <end position="372"/>
    </location>
</feature>
<dbReference type="SUPFAM" id="SSF53098">
    <property type="entry name" value="Ribonuclease H-like"/>
    <property type="match status" value="1"/>
</dbReference>
<reference evidence="2 3" key="1">
    <citation type="submission" date="2016-04" db="EMBL/GenBank/DDBJ databases">
        <title>Genome analyses suggest a sexual origin of heterokaryosis in a supposedly ancient asexual fungus.</title>
        <authorList>
            <person name="Ropars J."/>
            <person name="Sedzielewska K."/>
            <person name="Noel J."/>
            <person name="Charron P."/>
            <person name="Farinelli L."/>
            <person name="Marton T."/>
            <person name="Kruger M."/>
            <person name="Pelin A."/>
            <person name="Brachmann A."/>
            <person name="Corradi N."/>
        </authorList>
    </citation>
    <scope>NUCLEOTIDE SEQUENCE [LARGE SCALE GENOMIC DNA]</scope>
    <source>
        <strain evidence="2 3">C2</strain>
    </source>
</reference>
<dbReference type="VEuPathDB" id="FungiDB:FUN_025629"/>
<dbReference type="VEuPathDB" id="FungiDB:RhiirA1_475982"/>
<sequence length="400" mass="46652">MHLLLKKKTGTFQKEWLEIYRCSKNFKSFALEKHTSTKDHTDATNLVFWLAENDIPLSKLPKIMQLCRALECPKFLSISNPIIYENNISGRQTLSAISNSIEEAIWKELDEATAFGIMIDESTDISCEPHLIIYVKYCWHGNIKIHFLKLLQLNGKDSKSIFELVISLFDEKDKLMLFASDDASVMLGKLTGVAARIKERNKCLFITYCIAHRLALTSELIVNIQSFASAVISEIQERFPDRPLLNSMKIFDHTNWPNNREELTSYDEKELNILAEFYGKEQIIQVNNICEEWFGYKAIIYVNYKNIEIELLIPKLFEFYYDTFPNIIQLLGIVYSIPFSSVDCERGFLKQNLIKTDLQNSLNIETLHFLMMVGLEEKDLFEFNFTRAIQIWNNKCKRRI</sequence>
<dbReference type="PANTHER" id="PTHR46880:SF5">
    <property type="entry name" value="DUF4371 DOMAIN-CONTAINING PROTEIN"/>
    <property type="match status" value="1"/>
</dbReference>
<name>A0A2N1N0J6_9GLOM</name>
<dbReference type="GO" id="GO:0046983">
    <property type="term" value="F:protein dimerization activity"/>
    <property type="evidence" value="ECO:0007669"/>
    <property type="project" value="InterPro"/>
</dbReference>
<evidence type="ECO:0000313" key="3">
    <source>
        <dbReference type="Proteomes" id="UP000233469"/>
    </source>
</evidence>
<evidence type="ECO:0000313" key="2">
    <source>
        <dbReference type="EMBL" id="PKK67407.1"/>
    </source>
</evidence>
<evidence type="ECO:0000259" key="1">
    <source>
        <dbReference type="Pfam" id="PF05699"/>
    </source>
</evidence>
<reference evidence="2 3" key="2">
    <citation type="submission" date="2017-10" db="EMBL/GenBank/DDBJ databases">
        <title>Extensive intraspecific genome diversity in a model arbuscular mycorrhizal fungus.</title>
        <authorList>
            <person name="Chen E.C.H."/>
            <person name="Morin E."/>
            <person name="Baudet D."/>
            <person name="Noel J."/>
            <person name="Ndikumana S."/>
            <person name="Charron P."/>
            <person name="St-Onge C."/>
            <person name="Giorgi J."/>
            <person name="Grigoriev I.V."/>
            <person name="Roux C."/>
            <person name="Martin F.M."/>
            <person name="Corradi N."/>
        </authorList>
    </citation>
    <scope>NUCLEOTIDE SEQUENCE [LARGE SCALE GENOMIC DNA]</scope>
    <source>
        <strain evidence="2 3">C2</strain>
    </source>
</reference>
<dbReference type="PANTHER" id="PTHR46880">
    <property type="entry name" value="RAS-ASSOCIATING DOMAIN-CONTAINING PROTEIN"/>
    <property type="match status" value="1"/>
</dbReference>
<dbReference type="InterPro" id="IPR008906">
    <property type="entry name" value="HATC_C_dom"/>
</dbReference>
<dbReference type="AlphaFoldDB" id="A0A2N1N0J6"/>
<dbReference type="Pfam" id="PF05699">
    <property type="entry name" value="Dimer_Tnp_hAT"/>
    <property type="match status" value="1"/>
</dbReference>
<organism evidence="2 3">
    <name type="scientific">Rhizophagus irregularis</name>
    <dbReference type="NCBI Taxonomy" id="588596"/>
    <lineage>
        <taxon>Eukaryota</taxon>
        <taxon>Fungi</taxon>
        <taxon>Fungi incertae sedis</taxon>
        <taxon>Mucoromycota</taxon>
        <taxon>Glomeromycotina</taxon>
        <taxon>Glomeromycetes</taxon>
        <taxon>Glomerales</taxon>
        <taxon>Glomeraceae</taxon>
        <taxon>Rhizophagus</taxon>
    </lineage>
</organism>
<dbReference type="Proteomes" id="UP000233469">
    <property type="component" value="Unassembled WGS sequence"/>
</dbReference>
<gene>
    <name evidence="2" type="ORF">RhiirC2_783542</name>
</gene>
<dbReference type="InterPro" id="IPR012337">
    <property type="entry name" value="RNaseH-like_sf"/>
</dbReference>
<protein>
    <recommendedName>
        <fullName evidence="1">HAT C-terminal dimerisation domain-containing protein</fullName>
    </recommendedName>
</protein>
<accession>A0A2N1N0J6</accession>
<proteinExistence type="predicted"/>
<dbReference type="EMBL" id="LLXL01000965">
    <property type="protein sequence ID" value="PKK67407.1"/>
    <property type="molecule type" value="Genomic_DNA"/>
</dbReference>